<feature type="region of interest" description="Disordered" evidence="1">
    <location>
        <begin position="431"/>
        <end position="450"/>
    </location>
</feature>
<organism evidence="2">
    <name type="scientific">Ditylum brightwellii</name>
    <dbReference type="NCBI Taxonomy" id="49249"/>
    <lineage>
        <taxon>Eukaryota</taxon>
        <taxon>Sar</taxon>
        <taxon>Stramenopiles</taxon>
        <taxon>Ochrophyta</taxon>
        <taxon>Bacillariophyta</taxon>
        <taxon>Mediophyceae</taxon>
        <taxon>Lithodesmiophycidae</taxon>
        <taxon>Lithodesmiales</taxon>
        <taxon>Lithodesmiaceae</taxon>
        <taxon>Ditylum</taxon>
    </lineage>
</organism>
<gene>
    <name evidence="2" type="ORF">DBRI1063_LOCUS8665</name>
</gene>
<sequence length="450" mass="47550">MEILVQILQLIIQHHYQYPKKCHKKTGLPPNIARSGGISHNIRPVVAIQPATTTATTATTTSTKGKAVSLTSSSCPPNGNSRLNLAPAIALPPFVGIGKRAPIAGVNATTTVGAAAISKPSSMATAVESASNILPTSNGTTKSPSLVLSNIKSSSNNNSIDTTTIPTTNGIGSNGSGGLSTASTANGVGVGVGGGGTSVIGTVDNDTASSIQSSNQQFPQIQAYYHVNEDDMLLTDDVLMCPFIFRSQDAVLCGALAECIMPGMLRAHFSSRNKLCSLEMVYDSMGFMQQLERASCSEGTAQIIPNSLEMALSPNTNEARVITLAKPPYLIVSVNEAWARTTKYTQMEVEGKEMSVLHGKKTDPDAGKRPGKPSHEMMEVAKGNCACSVNIHYDKHGKEFVDFVCSYPLTNGNDEITHILHICKELPEPTTPENVFPDAPSNGSVSFQEQ</sequence>
<dbReference type="AlphaFoldDB" id="A0A7S1Z127"/>
<protein>
    <recommendedName>
        <fullName evidence="3">PAS domain-containing protein</fullName>
    </recommendedName>
</protein>
<accession>A0A7S1Z127</accession>
<name>A0A7S1Z127_9STRA</name>
<reference evidence="2" key="1">
    <citation type="submission" date="2021-01" db="EMBL/GenBank/DDBJ databases">
        <authorList>
            <person name="Corre E."/>
            <person name="Pelletier E."/>
            <person name="Niang G."/>
            <person name="Scheremetjew M."/>
            <person name="Finn R."/>
            <person name="Kale V."/>
            <person name="Holt S."/>
            <person name="Cochrane G."/>
            <person name="Meng A."/>
            <person name="Brown T."/>
            <person name="Cohen L."/>
        </authorList>
    </citation>
    <scope>NUCLEOTIDE SEQUENCE</scope>
    <source>
        <strain evidence="2">Pop2</strain>
    </source>
</reference>
<evidence type="ECO:0008006" key="3">
    <source>
        <dbReference type="Google" id="ProtNLM"/>
    </source>
</evidence>
<feature type="compositionally biased region" description="Polar residues" evidence="1">
    <location>
        <begin position="441"/>
        <end position="450"/>
    </location>
</feature>
<evidence type="ECO:0000313" key="2">
    <source>
        <dbReference type="EMBL" id="CAD9325515.1"/>
    </source>
</evidence>
<dbReference type="Gene3D" id="3.30.450.20">
    <property type="entry name" value="PAS domain"/>
    <property type="match status" value="1"/>
</dbReference>
<dbReference type="EMBL" id="HBGN01013545">
    <property type="protein sequence ID" value="CAD9325515.1"/>
    <property type="molecule type" value="Transcribed_RNA"/>
</dbReference>
<proteinExistence type="predicted"/>
<evidence type="ECO:0000256" key="1">
    <source>
        <dbReference type="SAM" id="MobiDB-lite"/>
    </source>
</evidence>